<dbReference type="Proteomes" id="UP000236173">
    <property type="component" value="Unassembled WGS sequence"/>
</dbReference>
<reference evidence="2" key="1">
    <citation type="submission" date="2017-09" db="EMBL/GenBank/DDBJ databases">
        <title>Metaegenomics of thermophilic ammonia-oxidizing enrichment culture.</title>
        <authorList>
            <person name="Kato S."/>
            <person name="Suzuki K."/>
        </authorList>
    </citation>
    <scope>NUCLEOTIDE SEQUENCE [LARGE SCALE GENOMIC DNA]</scope>
</reference>
<dbReference type="AlphaFoldDB" id="A0A2H5XCI2"/>
<sequence length="214" mass="23175">MKWSLTAVEVGSHRMGVVVARLMTGDFVEARNRAEMFAVGDLFSRWLAALGQTFALTALRESGLLVAPSGLTDLVVMQTLRVRVRVSTFARPTNKVTPHALIQRFALLGPRCTPDGEVTEEPADFYAQVVIALSTNELRQLFAREVGTVSAVLVGAAALPQVLERGTPRPVAGKWFVTLPLTDAIAAADLPIYLREAAARLQLRNTADATDSTF</sequence>
<organism evidence="1 2">
    <name type="scientific">Candidatus Fervidibacter japonicus</name>
    <dbReference type="NCBI Taxonomy" id="2035412"/>
    <lineage>
        <taxon>Bacteria</taxon>
        <taxon>Candidatus Fervidibacterota</taxon>
        <taxon>Candidatus Fervidibacter</taxon>
    </lineage>
</organism>
<gene>
    <name evidence="1" type="ORF">HRbin17_01415</name>
</gene>
<proteinExistence type="predicted"/>
<accession>A0A2H5XCI2</accession>
<protein>
    <submittedName>
        <fullName evidence="1">Uncharacterized protein</fullName>
    </submittedName>
</protein>
<evidence type="ECO:0000313" key="2">
    <source>
        <dbReference type="Proteomes" id="UP000236173"/>
    </source>
</evidence>
<evidence type="ECO:0000313" key="1">
    <source>
        <dbReference type="EMBL" id="GBC98898.1"/>
    </source>
</evidence>
<dbReference type="EMBL" id="BEHT01000017">
    <property type="protein sequence ID" value="GBC98898.1"/>
    <property type="molecule type" value="Genomic_DNA"/>
</dbReference>
<comment type="caution">
    <text evidence="1">The sequence shown here is derived from an EMBL/GenBank/DDBJ whole genome shotgun (WGS) entry which is preliminary data.</text>
</comment>
<name>A0A2H5XCI2_9BACT</name>